<evidence type="ECO:0000256" key="9">
    <source>
        <dbReference type="ARBA" id="ARBA00022840"/>
    </source>
</evidence>
<keyword evidence="5" id="KW-0597">Phosphoprotein</keyword>
<dbReference type="GO" id="GO:0005524">
    <property type="term" value="F:ATP binding"/>
    <property type="evidence" value="ECO:0007669"/>
    <property type="project" value="UniProtKB-KW"/>
</dbReference>
<dbReference type="PANTHER" id="PTHR44936:SF10">
    <property type="entry name" value="SENSOR PROTEIN RSTB"/>
    <property type="match status" value="1"/>
</dbReference>
<feature type="domain" description="Histidine kinase" evidence="11">
    <location>
        <begin position="219"/>
        <end position="433"/>
    </location>
</feature>
<dbReference type="InterPro" id="IPR004358">
    <property type="entry name" value="Sig_transdc_His_kin-like_C"/>
</dbReference>
<evidence type="ECO:0000313" key="13">
    <source>
        <dbReference type="EMBL" id="OAN27143.1"/>
    </source>
</evidence>
<dbReference type="Gene3D" id="3.30.565.10">
    <property type="entry name" value="Histidine kinase-like ATPase, C-terminal domain"/>
    <property type="match status" value="1"/>
</dbReference>
<keyword evidence="8 13" id="KW-0418">Kinase</keyword>
<reference evidence="13 14" key="1">
    <citation type="submission" date="2016-04" db="EMBL/GenBank/DDBJ databases">
        <title>Draft Genome Sequences of Staphylococcus capitis Strain H36, S. capitis Strain H65, S. cohnii Strain H62, S. hominis Strain H69, Mycobacterium iranicum Strain H39, Plantibacter sp. Strain H53, Pseudomonas oryzihabitans Strain H72, and Microbacterium sp. Strain H83, isolated from residential settings.</title>
        <authorList>
            <person name="Lymperopoulou D."/>
            <person name="Adams R.I."/>
            <person name="Lindow S."/>
            <person name="Coil D.A."/>
            <person name="Jospin G."/>
            <person name="Eisen J.A."/>
        </authorList>
    </citation>
    <scope>NUCLEOTIDE SEQUENCE [LARGE SCALE GENOMIC DNA]</scope>
    <source>
        <strain evidence="13 14">H72</strain>
    </source>
</reference>
<dbReference type="InterPro" id="IPR003661">
    <property type="entry name" value="HisK_dim/P_dom"/>
</dbReference>
<accession>A0A178LB62</accession>
<name>A0A178LB62_9PSED</name>
<keyword evidence="9" id="KW-0067">ATP-binding</keyword>
<evidence type="ECO:0000259" key="11">
    <source>
        <dbReference type="PROSITE" id="PS50109"/>
    </source>
</evidence>
<evidence type="ECO:0000256" key="6">
    <source>
        <dbReference type="ARBA" id="ARBA00022679"/>
    </source>
</evidence>
<dbReference type="SUPFAM" id="SSF55874">
    <property type="entry name" value="ATPase domain of HSP90 chaperone/DNA topoisomerase II/histidine kinase"/>
    <property type="match status" value="1"/>
</dbReference>
<dbReference type="InterPro" id="IPR036890">
    <property type="entry name" value="HATPase_C_sf"/>
</dbReference>
<proteinExistence type="predicted"/>
<sequence>MFKILIRLYCVLLVTYGAASYLVPEALQQMFSDRYSRVSLEQMHGPLKLVERTFVETPISRWPALLAELNADIAPVTLQLGLQTDPRLTSAERHRLAKGERRVRLTDDGDPSVALIPLPGGHVLWVGFAEVPTDIALTYWAMNALIGAALLICLYVWLRPHWRDLERLRRTAARLGKGHLQERTAISPRSDIGQLARAFDDMAQDLETLIVQQRDLLNAVSHELRTPLSRLEFGLALLQADPLPAETQRQLEQQIRHVRELDALVNELLSYARLQSSQQPPERQALTLGAFLDSVLADFSEEQERRGVTLSLDMAAAPEQALLAPRLTARALQNLIGNALRYCQRGVWLTVRRDADTLLITVEDDGEGIPPGERERVFEPFYRLDRSRDRATGGFGLGLSISRRAIEKQGGQLALTQSERGGARFDIRLTDALAS</sequence>
<dbReference type="Pfam" id="PF00672">
    <property type="entry name" value="HAMP"/>
    <property type="match status" value="1"/>
</dbReference>
<dbReference type="Gene3D" id="1.10.287.130">
    <property type="match status" value="1"/>
</dbReference>
<evidence type="ECO:0000256" key="8">
    <source>
        <dbReference type="ARBA" id="ARBA00022777"/>
    </source>
</evidence>
<comment type="catalytic activity">
    <reaction evidence="1">
        <text>ATP + protein L-histidine = ADP + protein N-phospho-L-histidine.</text>
        <dbReference type="EC" id="2.7.13.3"/>
    </reaction>
</comment>
<dbReference type="InterPro" id="IPR050980">
    <property type="entry name" value="2C_sensor_his_kinase"/>
</dbReference>
<protein>
    <recommendedName>
        <fullName evidence="3">histidine kinase</fullName>
        <ecNumber evidence="3">2.7.13.3</ecNumber>
    </recommendedName>
</protein>
<evidence type="ECO:0000256" key="2">
    <source>
        <dbReference type="ARBA" id="ARBA00004651"/>
    </source>
</evidence>
<dbReference type="EMBL" id="LWCR01000029">
    <property type="protein sequence ID" value="OAN27143.1"/>
    <property type="molecule type" value="Genomic_DNA"/>
</dbReference>
<dbReference type="PROSITE" id="PS50109">
    <property type="entry name" value="HIS_KIN"/>
    <property type="match status" value="1"/>
</dbReference>
<dbReference type="SUPFAM" id="SSF47384">
    <property type="entry name" value="Homodimeric domain of signal transducing histidine kinase"/>
    <property type="match status" value="1"/>
</dbReference>
<keyword evidence="6" id="KW-0808">Transferase</keyword>
<feature type="transmembrane region" description="Helical" evidence="10">
    <location>
        <begin position="137"/>
        <end position="158"/>
    </location>
</feature>
<dbReference type="PROSITE" id="PS50885">
    <property type="entry name" value="HAMP"/>
    <property type="match status" value="1"/>
</dbReference>
<evidence type="ECO:0000256" key="1">
    <source>
        <dbReference type="ARBA" id="ARBA00000085"/>
    </source>
</evidence>
<dbReference type="SMART" id="SM00304">
    <property type="entry name" value="HAMP"/>
    <property type="match status" value="1"/>
</dbReference>
<dbReference type="InterPro" id="IPR036097">
    <property type="entry name" value="HisK_dim/P_sf"/>
</dbReference>
<dbReference type="Pfam" id="PF00512">
    <property type="entry name" value="HisKA"/>
    <property type="match status" value="1"/>
</dbReference>
<evidence type="ECO:0000256" key="5">
    <source>
        <dbReference type="ARBA" id="ARBA00022553"/>
    </source>
</evidence>
<keyword evidence="10" id="KW-0472">Membrane</keyword>
<dbReference type="InterPro" id="IPR003660">
    <property type="entry name" value="HAMP_dom"/>
</dbReference>
<dbReference type="RefSeq" id="WP_064308527.1">
    <property type="nucleotide sequence ID" value="NZ_LWCR01000029.1"/>
</dbReference>
<dbReference type="GO" id="GO:0000155">
    <property type="term" value="F:phosphorelay sensor kinase activity"/>
    <property type="evidence" value="ECO:0007669"/>
    <property type="project" value="InterPro"/>
</dbReference>
<comment type="caution">
    <text evidence="13">The sequence shown here is derived from an EMBL/GenBank/DDBJ whole genome shotgun (WGS) entry which is preliminary data.</text>
</comment>
<comment type="subcellular location">
    <subcellularLocation>
        <location evidence="2">Cell membrane</location>
        <topology evidence="2">Multi-pass membrane protein</topology>
    </subcellularLocation>
</comment>
<dbReference type="Gene3D" id="1.10.8.500">
    <property type="entry name" value="HAMP domain in histidine kinase"/>
    <property type="match status" value="1"/>
</dbReference>
<dbReference type="SMART" id="SM00387">
    <property type="entry name" value="HATPase_c"/>
    <property type="match status" value="1"/>
</dbReference>
<dbReference type="CDD" id="cd06225">
    <property type="entry name" value="HAMP"/>
    <property type="match status" value="1"/>
</dbReference>
<evidence type="ECO:0000256" key="4">
    <source>
        <dbReference type="ARBA" id="ARBA00022475"/>
    </source>
</evidence>
<dbReference type="SUPFAM" id="SSF158472">
    <property type="entry name" value="HAMP domain-like"/>
    <property type="match status" value="1"/>
</dbReference>
<keyword evidence="7" id="KW-0547">Nucleotide-binding</keyword>
<dbReference type="Proteomes" id="UP000078356">
    <property type="component" value="Unassembled WGS sequence"/>
</dbReference>
<dbReference type="OrthoDB" id="9804645at2"/>
<keyword evidence="4" id="KW-1003">Cell membrane</keyword>
<evidence type="ECO:0000259" key="12">
    <source>
        <dbReference type="PROSITE" id="PS50885"/>
    </source>
</evidence>
<dbReference type="InterPro" id="IPR005467">
    <property type="entry name" value="His_kinase_dom"/>
</dbReference>
<dbReference type="EC" id="2.7.13.3" evidence="3"/>
<feature type="domain" description="HAMP" evidence="12">
    <location>
        <begin position="159"/>
        <end position="211"/>
    </location>
</feature>
<keyword evidence="10" id="KW-0812">Transmembrane</keyword>
<keyword evidence="10" id="KW-1133">Transmembrane helix</keyword>
<evidence type="ECO:0000256" key="7">
    <source>
        <dbReference type="ARBA" id="ARBA00022741"/>
    </source>
</evidence>
<dbReference type="GO" id="GO:0005886">
    <property type="term" value="C:plasma membrane"/>
    <property type="evidence" value="ECO:0007669"/>
    <property type="project" value="UniProtKB-SubCell"/>
</dbReference>
<gene>
    <name evidence="13" type="ORF">A4V15_21880</name>
</gene>
<dbReference type="PRINTS" id="PR00344">
    <property type="entry name" value="BCTRLSENSOR"/>
</dbReference>
<dbReference type="CDD" id="cd00082">
    <property type="entry name" value="HisKA"/>
    <property type="match status" value="1"/>
</dbReference>
<dbReference type="AlphaFoldDB" id="A0A178LB62"/>
<evidence type="ECO:0000256" key="3">
    <source>
        <dbReference type="ARBA" id="ARBA00012438"/>
    </source>
</evidence>
<dbReference type="SMART" id="SM00388">
    <property type="entry name" value="HisKA"/>
    <property type="match status" value="1"/>
</dbReference>
<dbReference type="PANTHER" id="PTHR44936">
    <property type="entry name" value="SENSOR PROTEIN CREC"/>
    <property type="match status" value="1"/>
</dbReference>
<dbReference type="Pfam" id="PF02518">
    <property type="entry name" value="HATPase_c"/>
    <property type="match status" value="1"/>
</dbReference>
<organism evidence="13 14">
    <name type="scientific">Pseudomonas oryzihabitans</name>
    <dbReference type="NCBI Taxonomy" id="47885"/>
    <lineage>
        <taxon>Bacteria</taxon>
        <taxon>Pseudomonadati</taxon>
        <taxon>Pseudomonadota</taxon>
        <taxon>Gammaproteobacteria</taxon>
        <taxon>Pseudomonadales</taxon>
        <taxon>Pseudomonadaceae</taxon>
        <taxon>Pseudomonas</taxon>
    </lineage>
</organism>
<evidence type="ECO:0000313" key="14">
    <source>
        <dbReference type="Proteomes" id="UP000078356"/>
    </source>
</evidence>
<dbReference type="InterPro" id="IPR003594">
    <property type="entry name" value="HATPase_dom"/>
</dbReference>
<evidence type="ECO:0000256" key="10">
    <source>
        <dbReference type="SAM" id="Phobius"/>
    </source>
</evidence>